<gene>
    <name evidence="4" type="ORF">BFJ65_g15715</name>
</gene>
<dbReference type="Proteomes" id="UP000270866">
    <property type="component" value="Unassembled WGS sequence"/>
</dbReference>
<dbReference type="InterPro" id="IPR007219">
    <property type="entry name" value="XnlR_reg_dom"/>
</dbReference>
<evidence type="ECO:0000313" key="5">
    <source>
        <dbReference type="Proteomes" id="UP000270866"/>
    </source>
</evidence>
<dbReference type="GO" id="GO:0000981">
    <property type="term" value="F:DNA-binding transcription factor activity, RNA polymerase II-specific"/>
    <property type="evidence" value="ECO:0007669"/>
    <property type="project" value="InterPro"/>
</dbReference>
<dbReference type="GO" id="GO:0003677">
    <property type="term" value="F:DNA binding"/>
    <property type="evidence" value="ECO:0007669"/>
    <property type="project" value="InterPro"/>
</dbReference>
<dbReference type="PROSITE" id="PS50048">
    <property type="entry name" value="ZN2_CY6_FUNGAL_2"/>
    <property type="match status" value="1"/>
</dbReference>
<dbReference type="Pfam" id="PF00172">
    <property type="entry name" value="Zn_clus"/>
    <property type="match status" value="1"/>
</dbReference>
<dbReference type="CDD" id="cd00067">
    <property type="entry name" value="GAL4"/>
    <property type="match status" value="1"/>
</dbReference>
<dbReference type="SMART" id="SM00066">
    <property type="entry name" value="GAL4"/>
    <property type="match status" value="1"/>
</dbReference>
<dbReference type="SUPFAM" id="SSF57701">
    <property type="entry name" value="Zn2/Cys6 DNA-binding domain"/>
    <property type="match status" value="1"/>
</dbReference>
<comment type="caution">
    <text evidence="4">The sequence shown here is derived from an EMBL/GenBank/DDBJ whole genome shotgun (WGS) entry which is preliminary data.</text>
</comment>
<dbReference type="AlphaFoldDB" id="A0A3L6MXH3"/>
<dbReference type="GO" id="GO:0008270">
    <property type="term" value="F:zinc ion binding"/>
    <property type="evidence" value="ECO:0007669"/>
    <property type="project" value="InterPro"/>
</dbReference>
<keyword evidence="2" id="KW-0539">Nucleus</keyword>
<accession>A0A3L6MXH3</accession>
<dbReference type="PROSITE" id="PS00463">
    <property type="entry name" value="ZN2_CY6_FUNGAL_1"/>
    <property type="match status" value="1"/>
</dbReference>
<name>A0A3L6MXH3_FUSOX</name>
<dbReference type="Pfam" id="PF04082">
    <property type="entry name" value="Fungal_trans"/>
    <property type="match status" value="1"/>
</dbReference>
<dbReference type="InterPro" id="IPR053181">
    <property type="entry name" value="EcdB-like_regulator"/>
</dbReference>
<dbReference type="InterPro" id="IPR001138">
    <property type="entry name" value="Zn2Cys6_DnaBD"/>
</dbReference>
<dbReference type="PANTHER" id="PTHR47785:SF5">
    <property type="entry name" value="ZN(II)2CYS6 TRANSCRIPTION FACTOR (EUROFUNG)"/>
    <property type="match status" value="1"/>
</dbReference>
<keyword evidence="1" id="KW-0479">Metal-binding</keyword>
<dbReference type="EMBL" id="MRCU01000012">
    <property type="protein sequence ID" value="RKK09263.1"/>
    <property type="molecule type" value="Genomic_DNA"/>
</dbReference>
<dbReference type="GO" id="GO:0006351">
    <property type="term" value="P:DNA-templated transcription"/>
    <property type="evidence" value="ECO:0007669"/>
    <property type="project" value="InterPro"/>
</dbReference>
<feature type="domain" description="Zn(2)-C6 fungal-type" evidence="3">
    <location>
        <begin position="2"/>
        <end position="32"/>
    </location>
</feature>
<dbReference type="PANTHER" id="PTHR47785">
    <property type="entry name" value="ZN(II)2CYS6 TRANSCRIPTION FACTOR (EUROFUNG)-RELATED-RELATED"/>
    <property type="match status" value="1"/>
</dbReference>
<evidence type="ECO:0000259" key="3">
    <source>
        <dbReference type="PROSITE" id="PS50048"/>
    </source>
</evidence>
<sequence>MACNICRGRKSKCDNGRPSCSFCLQTGAICIYEDQRSDYSNFDAASVHIIDRLDSLERHLEERLGTGNIPSQCDKSHISNSSAHTRLTYYPVMETILEWPVFEDLTSLRKGQSLAIADSDSEDYNVSPGNPTEQSSEAAGVGLDIDIDHAIHMFLQNVHSKNPILDSRLLAEAVRYCSENGFDTSKESALVIIACALGLRSSPFVPSRDRKHVPRNSADDQAEQLFRRGIQILALQPPSLLATQCRFFCGVYEMFCIRPVAAWLHFSQASLQLKLHIHSRTFSCPVDPSVDSGLLQRLYWSCMQSECELSNELRTTTVGLEHLAFPYAFPQPPAQNGPSSPFDPGANAGLESWMYYLSETSLRRVGNEIISTLYSQEPLTWTKDIPGLCVRSQQLLDKLDAWMYNLPNELRVAEPISESSNELGLHVRSRYLLYRSWALRPLLYIMIHASQSDLLQHRSIAEPLAYNCLVSCIDSITDVTYHHRHHGTWYTLRVVVSSALSIKAASRVNTMNLPPGWQDEVRKALSILESWSTEAGDLRASLDIIKSA</sequence>
<organism evidence="4 5">
    <name type="scientific">Fusarium oxysporum f. sp. cepae</name>
    <dbReference type="NCBI Taxonomy" id="396571"/>
    <lineage>
        <taxon>Eukaryota</taxon>
        <taxon>Fungi</taxon>
        <taxon>Dikarya</taxon>
        <taxon>Ascomycota</taxon>
        <taxon>Pezizomycotina</taxon>
        <taxon>Sordariomycetes</taxon>
        <taxon>Hypocreomycetidae</taxon>
        <taxon>Hypocreales</taxon>
        <taxon>Nectriaceae</taxon>
        <taxon>Fusarium</taxon>
        <taxon>Fusarium oxysporum species complex</taxon>
    </lineage>
</organism>
<proteinExistence type="predicted"/>
<reference evidence="4 5" key="1">
    <citation type="journal article" date="2018" name="Sci. Rep.">
        <title>Characterisation of pathogen-specific regions and novel effector candidates in Fusarium oxysporum f. sp. cepae.</title>
        <authorList>
            <person name="Armitage A.D."/>
            <person name="Taylor A."/>
            <person name="Sobczyk M.K."/>
            <person name="Baxter L."/>
            <person name="Greenfield B.P."/>
            <person name="Bates H.J."/>
            <person name="Wilson F."/>
            <person name="Jackson A.C."/>
            <person name="Ott S."/>
            <person name="Harrison R.J."/>
            <person name="Clarkson J.P."/>
        </authorList>
    </citation>
    <scope>NUCLEOTIDE SEQUENCE [LARGE SCALE GENOMIC DNA]</scope>
    <source>
        <strain evidence="4 5">FoC_Fus2</strain>
    </source>
</reference>
<dbReference type="Gene3D" id="4.10.240.10">
    <property type="entry name" value="Zn(2)-C6 fungal-type DNA-binding domain"/>
    <property type="match status" value="1"/>
</dbReference>
<evidence type="ECO:0000313" key="4">
    <source>
        <dbReference type="EMBL" id="RKK09263.1"/>
    </source>
</evidence>
<protein>
    <recommendedName>
        <fullName evidence="3">Zn(2)-C6 fungal-type domain-containing protein</fullName>
    </recommendedName>
</protein>
<evidence type="ECO:0000256" key="2">
    <source>
        <dbReference type="ARBA" id="ARBA00023242"/>
    </source>
</evidence>
<dbReference type="InterPro" id="IPR036864">
    <property type="entry name" value="Zn2-C6_fun-type_DNA-bd_sf"/>
</dbReference>
<dbReference type="CDD" id="cd12148">
    <property type="entry name" value="fungal_TF_MHR"/>
    <property type="match status" value="1"/>
</dbReference>
<evidence type="ECO:0000256" key="1">
    <source>
        <dbReference type="ARBA" id="ARBA00022723"/>
    </source>
</evidence>